<evidence type="ECO:0000256" key="7">
    <source>
        <dbReference type="ARBA" id="ARBA00023209"/>
    </source>
</evidence>
<feature type="binding site" evidence="13">
    <location>
        <position position="256"/>
    </location>
    <ligand>
        <name>sn-glycerol 3-phosphate</name>
        <dbReference type="ChEBI" id="CHEBI:57597"/>
    </ligand>
</feature>
<evidence type="ECO:0000256" key="8">
    <source>
        <dbReference type="ARBA" id="ARBA00023264"/>
    </source>
</evidence>
<dbReference type="InterPro" id="IPR013328">
    <property type="entry name" value="6PGD_dom2"/>
</dbReference>
<dbReference type="InterPro" id="IPR008927">
    <property type="entry name" value="6-PGluconate_DH-like_C_sf"/>
</dbReference>
<dbReference type="FunFam" id="3.40.50.720:FF:000019">
    <property type="entry name" value="Glycerol-3-phosphate dehydrogenase [NAD(P)+]"/>
    <property type="match status" value="1"/>
</dbReference>
<dbReference type="PIRSF" id="PIRSF000114">
    <property type="entry name" value="Glycerol-3-P_dh"/>
    <property type="match status" value="1"/>
</dbReference>
<evidence type="ECO:0000259" key="19">
    <source>
        <dbReference type="Pfam" id="PF07479"/>
    </source>
</evidence>
<evidence type="ECO:0000256" key="15">
    <source>
        <dbReference type="PIRSR" id="PIRSR000114-2"/>
    </source>
</evidence>
<evidence type="ECO:0000256" key="16">
    <source>
        <dbReference type="PIRSR" id="PIRSR000114-3"/>
    </source>
</evidence>
<dbReference type="Pfam" id="PF01210">
    <property type="entry name" value="NAD_Gly3P_dh_N"/>
    <property type="match status" value="1"/>
</dbReference>
<feature type="binding site" evidence="13">
    <location>
        <position position="254"/>
    </location>
    <ligand>
        <name>sn-glycerol 3-phosphate</name>
        <dbReference type="ChEBI" id="CHEBI:57597"/>
    </ligand>
</feature>
<dbReference type="GeneID" id="62763437"/>
<dbReference type="GO" id="GO:0046168">
    <property type="term" value="P:glycerol-3-phosphate catabolic process"/>
    <property type="evidence" value="ECO:0007669"/>
    <property type="project" value="InterPro"/>
</dbReference>
<feature type="binding site" evidence="13">
    <location>
        <position position="106"/>
    </location>
    <ligand>
        <name>sn-glycerol 3-phosphate</name>
        <dbReference type="ChEBI" id="CHEBI:57597"/>
    </ligand>
</feature>
<keyword evidence="13" id="KW-0547">Nucleotide-binding</keyword>
<comment type="subcellular location">
    <subcellularLocation>
        <location evidence="13">Cytoplasm</location>
    </subcellularLocation>
</comment>
<dbReference type="PRINTS" id="PR00077">
    <property type="entry name" value="GPDHDRGNASE"/>
</dbReference>
<evidence type="ECO:0000256" key="5">
    <source>
        <dbReference type="ARBA" id="ARBA00023027"/>
    </source>
</evidence>
<comment type="pathway">
    <text evidence="13">Membrane lipid metabolism; glycerophospholipid metabolism.</text>
</comment>
<comment type="catalytic activity">
    <reaction evidence="13">
        <text>sn-glycerol 3-phosphate + NAD(+) = dihydroxyacetone phosphate + NADH + H(+)</text>
        <dbReference type="Rhea" id="RHEA:11092"/>
        <dbReference type="ChEBI" id="CHEBI:15378"/>
        <dbReference type="ChEBI" id="CHEBI:57540"/>
        <dbReference type="ChEBI" id="CHEBI:57597"/>
        <dbReference type="ChEBI" id="CHEBI:57642"/>
        <dbReference type="ChEBI" id="CHEBI:57945"/>
        <dbReference type="EC" id="1.1.1.94"/>
    </reaction>
</comment>
<feature type="binding site" evidence="13">
    <location>
        <position position="139"/>
    </location>
    <ligand>
        <name>sn-glycerol 3-phosphate</name>
        <dbReference type="ChEBI" id="CHEBI:57597"/>
    </ligand>
</feature>
<evidence type="ECO:0000256" key="1">
    <source>
        <dbReference type="ARBA" id="ARBA00011009"/>
    </source>
</evidence>
<keyword evidence="6 13" id="KW-0443">Lipid metabolism</keyword>
<sequence length="333" mass="36327">MKKVIIIGAGSWGTALGLILASKKYDVTLWEYDKTRAEEIQNSRENSRYLPGVKFPDNLNVTSESENLLKGIKYVIFSVPSQVLRGVISKFSSQLTEDMILVNTAKGIEVSTGMRLSEVMKDEIIGKYHKNIVILSGPTHAEEVAIGLPTTIVAAGQKEKAGEIQELFNTKNFRVYLNEDIVGVEIGAAVKNCLAIGAGIADGMGFGDNTKAALITRGIAEMTRFGKALGADERTFSGLSGIGDLIVTCASKHSRNRHVGECLGKGQAIQEILDNMTMVAEGVPTVKAVYEQAQKLNISMPIVEATYNIIYNNANAKKMVEELMERELKVEFY</sequence>
<dbReference type="NCBIfam" id="NF000942">
    <property type="entry name" value="PRK00094.1-4"/>
    <property type="match status" value="1"/>
</dbReference>
<feature type="binding site" evidence="13">
    <location>
        <position position="255"/>
    </location>
    <ligand>
        <name>sn-glycerol 3-phosphate</name>
        <dbReference type="ChEBI" id="CHEBI:57597"/>
    </ligand>
</feature>
<feature type="binding site" evidence="13">
    <location>
        <position position="191"/>
    </location>
    <ligand>
        <name>sn-glycerol 3-phosphate</name>
        <dbReference type="ChEBI" id="CHEBI:57597"/>
    </ligand>
</feature>
<evidence type="ECO:0000256" key="12">
    <source>
        <dbReference type="ARBA" id="ARBA00080511"/>
    </source>
</evidence>
<dbReference type="HAMAP" id="MF_00394">
    <property type="entry name" value="NAD_Glyc3P_dehydrog"/>
    <property type="match status" value="1"/>
</dbReference>
<feature type="binding site" evidence="13">
    <location>
        <position position="244"/>
    </location>
    <ligand>
        <name>sn-glycerol 3-phosphate</name>
        <dbReference type="ChEBI" id="CHEBI:57597"/>
    </ligand>
</feature>
<dbReference type="InterPro" id="IPR006168">
    <property type="entry name" value="G3P_DH_NAD-dep"/>
</dbReference>
<dbReference type="GO" id="GO:0141153">
    <property type="term" value="F:glycerol-3-phosphate dehydrogenase (NADP+) activity"/>
    <property type="evidence" value="ECO:0007669"/>
    <property type="project" value="RHEA"/>
</dbReference>
<dbReference type="EMBL" id="QRHL01000001">
    <property type="protein sequence ID" value="RHF74916.1"/>
    <property type="molecule type" value="Genomic_DNA"/>
</dbReference>
<dbReference type="SUPFAM" id="SSF51735">
    <property type="entry name" value="NAD(P)-binding Rossmann-fold domains"/>
    <property type="match status" value="1"/>
</dbReference>
<evidence type="ECO:0000256" key="10">
    <source>
        <dbReference type="ARBA" id="ARBA00066687"/>
    </source>
</evidence>
<feature type="binding site" evidence="13">
    <location>
        <position position="279"/>
    </location>
    <ligand>
        <name>NADPH</name>
        <dbReference type="ChEBI" id="CHEBI:57783"/>
    </ligand>
</feature>
<feature type="binding site" evidence="13">
    <location>
        <position position="11"/>
    </location>
    <ligand>
        <name>NADPH</name>
        <dbReference type="ChEBI" id="CHEBI:57783"/>
    </ligand>
</feature>
<dbReference type="RefSeq" id="WP_005884732.1">
    <property type="nucleotide sequence ID" value="NZ_CABMMQ010000001.1"/>
</dbReference>
<name>A0A414Q292_FUSMR</name>
<dbReference type="GO" id="GO:0005975">
    <property type="term" value="P:carbohydrate metabolic process"/>
    <property type="evidence" value="ECO:0007669"/>
    <property type="project" value="InterPro"/>
</dbReference>
<dbReference type="InterPro" id="IPR011128">
    <property type="entry name" value="G3P_DH_NAD-dep_N"/>
</dbReference>
<organism evidence="20 21">
    <name type="scientific">Fusobacterium mortiferum</name>
    <dbReference type="NCBI Taxonomy" id="850"/>
    <lineage>
        <taxon>Bacteria</taxon>
        <taxon>Fusobacteriati</taxon>
        <taxon>Fusobacteriota</taxon>
        <taxon>Fusobacteriia</taxon>
        <taxon>Fusobacteriales</taxon>
        <taxon>Fusobacteriaceae</taxon>
        <taxon>Fusobacterium</taxon>
    </lineage>
</organism>
<feature type="binding site" evidence="16">
    <location>
        <position position="255"/>
    </location>
    <ligand>
        <name>NAD(+)</name>
        <dbReference type="ChEBI" id="CHEBI:57540"/>
    </ligand>
</feature>
<dbReference type="EC" id="1.1.1.94" evidence="10 13"/>
<proteinExistence type="inferred from homology"/>
<dbReference type="GO" id="GO:0008654">
    <property type="term" value="P:phospholipid biosynthetic process"/>
    <property type="evidence" value="ECO:0007669"/>
    <property type="project" value="UniProtKB-KW"/>
</dbReference>
<feature type="binding site" evidence="13">
    <location>
        <position position="49"/>
    </location>
    <ligand>
        <name>NADPH</name>
        <dbReference type="ChEBI" id="CHEBI:57783"/>
    </ligand>
</feature>
<evidence type="ECO:0000256" key="17">
    <source>
        <dbReference type="RuleBase" id="RU000437"/>
    </source>
</evidence>
<feature type="active site" description="Proton acceptor" evidence="13 14">
    <location>
        <position position="191"/>
    </location>
</feature>
<keyword evidence="3 13" id="KW-0521">NADP</keyword>
<dbReference type="GO" id="GO:0006650">
    <property type="term" value="P:glycerophospholipid metabolic process"/>
    <property type="evidence" value="ECO:0007669"/>
    <property type="project" value="UniProtKB-UniRule"/>
</dbReference>
<dbReference type="GO" id="GO:0046167">
    <property type="term" value="P:glycerol-3-phosphate biosynthetic process"/>
    <property type="evidence" value="ECO:0007669"/>
    <property type="project" value="UniProtKB-UniRule"/>
</dbReference>
<keyword evidence="8 13" id="KW-1208">Phospholipid metabolism</keyword>
<dbReference type="GO" id="GO:0141152">
    <property type="term" value="F:glycerol-3-phosphate dehydrogenase (NAD+) activity"/>
    <property type="evidence" value="ECO:0007669"/>
    <property type="project" value="RHEA"/>
</dbReference>
<feature type="binding site" evidence="15">
    <location>
        <position position="106"/>
    </location>
    <ligand>
        <name>substrate</name>
    </ligand>
</feature>
<evidence type="ECO:0000256" key="11">
    <source>
        <dbReference type="ARBA" id="ARBA00069372"/>
    </source>
</evidence>
<dbReference type="Pfam" id="PF07479">
    <property type="entry name" value="NAD_Gly3P_dh_C"/>
    <property type="match status" value="1"/>
</dbReference>
<feature type="binding site" evidence="13">
    <location>
        <position position="106"/>
    </location>
    <ligand>
        <name>NADPH</name>
        <dbReference type="ChEBI" id="CHEBI:57783"/>
    </ligand>
</feature>
<comment type="similarity">
    <text evidence="1 13 17">Belongs to the NAD-dependent glycerol-3-phosphate dehydrogenase family.</text>
</comment>
<keyword evidence="5 13" id="KW-0520">NAD</keyword>
<evidence type="ECO:0000256" key="9">
    <source>
        <dbReference type="ARBA" id="ARBA00052716"/>
    </source>
</evidence>
<keyword evidence="4 13" id="KW-0560">Oxidoreductase</keyword>
<feature type="binding site" evidence="13">
    <location>
        <position position="255"/>
    </location>
    <ligand>
        <name>NADPH</name>
        <dbReference type="ChEBI" id="CHEBI:57783"/>
    </ligand>
</feature>
<dbReference type="GO" id="GO:0051287">
    <property type="term" value="F:NAD binding"/>
    <property type="evidence" value="ECO:0007669"/>
    <property type="project" value="InterPro"/>
</dbReference>
<reference evidence="20 21" key="1">
    <citation type="submission" date="2018-08" db="EMBL/GenBank/DDBJ databases">
        <title>A genome reference for cultivated species of the human gut microbiota.</title>
        <authorList>
            <person name="Zou Y."/>
            <person name="Xue W."/>
            <person name="Luo G."/>
        </authorList>
    </citation>
    <scope>NUCLEOTIDE SEQUENCE [LARGE SCALE GENOMIC DNA]</scope>
    <source>
        <strain evidence="20 21">AM25-1</strain>
    </source>
</reference>
<dbReference type="SUPFAM" id="SSF48179">
    <property type="entry name" value="6-phosphogluconate dehydrogenase C-terminal domain-like"/>
    <property type="match status" value="1"/>
</dbReference>
<dbReference type="Proteomes" id="UP000284676">
    <property type="component" value="Unassembled WGS sequence"/>
</dbReference>
<keyword evidence="13" id="KW-0963">Cytoplasm</keyword>
<feature type="binding site" evidence="13">
    <location>
        <position position="141"/>
    </location>
    <ligand>
        <name>NADPH</name>
        <dbReference type="ChEBI" id="CHEBI:57783"/>
    </ligand>
</feature>
<evidence type="ECO:0000256" key="14">
    <source>
        <dbReference type="PIRSR" id="PIRSR000114-1"/>
    </source>
</evidence>
<keyword evidence="7 13" id="KW-0594">Phospholipid biosynthesis</keyword>
<dbReference type="FunFam" id="1.10.1040.10:FF:000001">
    <property type="entry name" value="Glycerol-3-phosphate dehydrogenase [NAD(P)+]"/>
    <property type="match status" value="1"/>
</dbReference>
<comment type="caution">
    <text evidence="13">Lacks conserved residue(s) required for the propagation of feature annotation.</text>
</comment>
<comment type="caution">
    <text evidence="20">The sequence shown here is derived from an EMBL/GenBank/DDBJ whole genome shotgun (WGS) entry which is preliminary data.</text>
</comment>
<dbReference type="InterPro" id="IPR006109">
    <property type="entry name" value="G3P_DH_NAD-dep_C"/>
</dbReference>
<dbReference type="UniPathway" id="UPA00940"/>
<evidence type="ECO:0000256" key="3">
    <source>
        <dbReference type="ARBA" id="ARBA00022857"/>
    </source>
</evidence>
<feature type="binding site" evidence="16">
    <location>
        <begin position="8"/>
        <end position="13"/>
    </location>
    <ligand>
        <name>NAD(+)</name>
        <dbReference type="ChEBI" id="CHEBI:57540"/>
    </ligand>
</feature>
<evidence type="ECO:0000256" key="6">
    <source>
        <dbReference type="ARBA" id="ARBA00023098"/>
    </source>
</evidence>
<feature type="binding site" evidence="15">
    <location>
        <begin position="255"/>
        <end position="256"/>
    </location>
    <ligand>
        <name>substrate</name>
    </ligand>
</feature>
<evidence type="ECO:0000256" key="4">
    <source>
        <dbReference type="ARBA" id="ARBA00023002"/>
    </source>
</evidence>
<dbReference type="InterPro" id="IPR036291">
    <property type="entry name" value="NAD(P)-bd_dom_sf"/>
</dbReference>
<comment type="function">
    <text evidence="13">Catalyzes the reduction of the glycolytic intermediate dihydroxyacetone phosphate (DHAP) to sn-glycerol 3-phosphate (G3P), the key precursor for phospholipid synthesis.</text>
</comment>
<evidence type="ECO:0000259" key="18">
    <source>
        <dbReference type="Pfam" id="PF01210"/>
    </source>
</evidence>
<evidence type="ECO:0000313" key="20">
    <source>
        <dbReference type="EMBL" id="RHF74916.1"/>
    </source>
</evidence>
<dbReference type="GO" id="GO:0005829">
    <property type="term" value="C:cytosol"/>
    <property type="evidence" value="ECO:0007669"/>
    <property type="project" value="TreeGrafter"/>
</dbReference>
<dbReference type="AlphaFoldDB" id="A0A414Q292"/>
<comment type="catalytic activity">
    <reaction evidence="9">
        <text>sn-glycerol 3-phosphate + NADP(+) = dihydroxyacetone phosphate + NADPH + H(+)</text>
        <dbReference type="Rhea" id="RHEA:11096"/>
        <dbReference type="ChEBI" id="CHEBI:15378"/>
        <dbReference type="ChEBI" id="CHEBI:57597"/>
        <dbReference type="ChEBI" id="CHEBI:57642"/>
        <dbReference type="ChEBI" id="CHEBI:57783"/>
        <dbReference type="ChEBI" id="CHEBI:58349"/>
        <dbReference type="EC" id="1.1.1.94"/>
    </reaction>
    <physiologicalReaction direction="right-to-left" evidence="9">
        <dbReference type="Rhea" id="RHEA:11098"/>
    </physiologicalReaction>
</comment>
<feature type="domain" description="Glycerol-3-phosphate dehydrogenase NAD-dependent N-terminal" evidence="18">
    <location>
        <begin position="3"/>
        <end position="160"/>
    </location>
</feature>
<feature type="binding site" evidence="13">
    <location>
        <position position="12"/>
    </location>
    <ligand>
        <name>NADPH</name>
        <dbReference type="ChEBI" id="CHEBI:57783"/>
    </ligand>
</feature>
<dbReference type="PANTHER" id="PTHR11728">
    <property type="entry name" value="GLYCEROL-3-PHOSPHATE DEHYDROGENASE"/>
    <property type="match status" value="1"/>
</dbReference>
<feature type="binding site" evidence="13">
    <location>
        <position position="137"/>
    </location>
    <ligand>
        <name>sn-glycerol 3-phosphate</name>
        <dbReference type="ChEBI" id="CHEBI:57597"/>
    </ligand>
</feature>
<dbReference type="NCBIfam" id="NF000940">
    <property type="entry name" value="PRK00094.1-2"/>
    <property type="match status" value="1"/>
</dbReference>
<protein>
    <recommendedName>
        <fullName evidence="11 13">Glycerol-3-phosphate dehydrogenase [NAD(P)+]</fullName>
        <ecNumber evidence="10 13">1.1.1.94</ecNumber>
    </recommendedName>
    <alternativeName>
        <fullName evidence="13">NAD(P)(+)-dependent glycerol-3-phosphate dehydrogenase</fullName>
    </alternativeName>
    <alternativeName>
        <fullName evidence="12 13">NAD(P)H-dependent dihydroxyacetone-phosphate reductase</fullName>
    </alternativeName>
</protein>
<dbReference type="NCBIfam" id="NF000941">
    <property type="entry name" value="PRK00094.1-3"/>
    <property type="match status" value="1"/>
</dbReference>
<dbReference type="Gene3D" id="3.40.50.720">
    <property type="entry name" value="NAD(P)-binding Rossmann-like Domain"/>
    <property type="match status" value="1"/>
</dbReference>
<evidence type="ECO:0000313" key="21">
    <source>
        <dbReference type="Proteomes" id="UP000284676"/>
    </source>
</evidence>
<feature type="domain" description="Glycerol-3-phosphate dehydrogenase NAD-dependent C-terminal" evidence="19">
    <location>
        <begin position="180"/>
        <end position="321"/>
    </location>
</feature>
<gene>
    <name evidence="13" type="primary">gpsA</name>
    <name evidence="20" type="ORF">DW663_00565</name>
</gene>
<dbReference type="PANTHER" id="PTHR11728:SF1">
    <property type="entry name" value="GLYCEROL-3-PHOSPHATE DEHYDROGENASE [NAD(+)] 2, CHLOROPLASTIC"/>
    <property type="match status" value="1"/>
</dbReference>
<evidence type="ECO:0000256" key="13">
    <source>
        <dbReference type="HAMAP-Rule" id="MF_00394"/>
    </source>
</evidence>
<feature type="binding site" evidence="16">
    <location>
        <position position="141"/>
    </location>
    <ligand>
        <name>NAD(+)</name>
        <dbReference type="ChEBI" id="CHEBI:57540"/>
    </ligand>
</feature>
<accession>A0A414Q292</accession>
<feature type="binding site" evidence="13">
    <location>
        <position position="281"/>
    </location>
    <ligand>
        <name>NADPH</name>
        <dbReference type="ChEBI" id="CHEBI:57783"/>
    </ligand>
</feature>
<evidence type="ECO:0000256" key="2">
    <source>
        <dbReference type="ARBA" id="ARBA00022516"/>
    </source>
</evidence>
<keyword evidence="2 13" id="KW-0444">Lipid biosynthesis</keyword>
<dbReference type="Gene3D" id="1.10.1040.10">
    <property type="entry name" value="N-(1-d-carboxylethyl)-l-norvaline Dehydrogenase, domain 2"/>
    <property type="match status" value="1"/>
</dbReference>